<reference evidence="1" key="1">
    <citation type="submission" date="2021-02" db="EMBL/GenBank/DDBJ databases">
        <authorList>
            <person name="Dougan E. K."/>
            <person name="Rhodes N."/>
            <person name="Thang M."/>
            <person name="Chan C."/>
        </authorList>
    </citation>
    <scope>NUCLEOTIDE SEQUENCE</scope>
</reference>
<comment type="caution">
    <text evidence="1">The sequence shown here is derived from an EMBL/GenBank/DDBJ whole genome shotgun (WGS) entry which is preliminary data.</text>
</comment>
<protein>
    <submittedName>
        <fullName evidence="1">Uncharacterized protein</fullName>
    </submittedName>
</protein>
<dbReference type="Proteomes" id="UP000604046">
    <property type="component" value="Unassembled WGS sequence"/>
</dbReference>
<evidence type="ECO:0000313" key="2">
    <source>
        <dbReference type="Proteomes" id="UP000604046"/>
    </source>
</evidence>
<organism evidence="1 2">
    <name type="scientific">Symbiodinium natans</name>
    <dbReference type="NCBI Taxonomy" id="878477"/>
    <lineage>
        <taxon>Eukaryota</taxon>
        <taxon>Sar</taxon>
        <taxon>Alveolata</taxon>
        <taxon>Dinophyceae</taxon>
        <taxon>Suessiales</taxon>
        <taxon>Symbiodiniaceae</taxon>
        <taxon>Symbiodinium</taxon>
    </lineage>
</organism>
<keyword evidence="2" id="KW-1185">Reference proteome</keyword>
<evidence type="ECO:0000313" key="1">
    <source>
        <dbReference type="EMBL" id="CAE7375561.1"/>
    </source>
</evidence>
<gene>
    <name evidence="1" type="ORF">SNAT2548_LOCUS20517</name>
</gene>
<sequence>MQGTSAPCPHQSNRGEWPQMDLRHLQKTQQTDWPIPSPYFMQPAVVCLEACLKPPHAPPALVPERYPSPRCVCAMPCLTLGLRDSAFHLCAACTACATPTILAGTDVALVLLGLRLFLPCRGRLAVAAAVRFSA</sequence>
<name>A0A812QD52_9DINO</name>
<dbReference type="AlphaFoldDB" id="A0A812QD52"/>
<proteinExistence type="predicted"/>
<dbReference type="EMBL" id="CAJNDS010002212">
    <property type="protein sequence ID" value="CAE7375561.1"/>
    <property type="molecule type" value="Genomic_DNA"/>
</dbReference>
<accession>A0A812QD52</accession>